<dbReference type="Gene3D" id="2.10.290.10">
    <property type="entry name" value="YfgJ-like"/>
    <property type="match status" value="1"/>
</dbReference>
<evidence type="ECO:0000256" key="1">
    <source>
        <dbReference type="ARBA" id="ARBA00008925"/>
    </source>
</evidence>
<dbReference type="SUPFAM" id="SSF161187">
    <property type="entry name" value="YfgJ-like"/>
    <property type="match status" value="1"/>
</dbReference>
<protein>
    <submittedName>
        <fullName evidence="5">Uncharacterized protein</fullName>
    </submittedName>
</protein>
<dbReference type="InterPro" id="IPR029037">
    <property type="entry name" value="DUF1407/YfgJ-like_sf"/>
</dbReference>
<dbReference type="InterPro" id="IPR019761">
    <property type="entry name" value="DNA-dir_RNA_pol-M_15_CS"/>
</dbReference>
<keyword evidence="2" id="KW-0479">Metal-binding</keyword>
<sequence>MNYYCPKCGNVLEKVEGCGSVSYLCDHCKELVSRSKVVSEEEHAAKAKAKEQEQK</sequence>
<evidence type="ECO:0000256" key="4">
    <source>
        <dbReference type="ARBA" id="ARBA00023163"/>
    </source>
</evidence>
<dbReference type="RefSeq" id="WP_162370918.1">
    <property type="nucleotide sequence ID" value="NZ_JAAEEH010000030.1"/>
</dbReference>
<organism evidence="5 6">
    <name type="scientific">Anaerotalea alkaliphila</name>
    <dbReference type="NCBI Taxonomy" id="2662126"/>
    <lineage>
        <taxon>Bacteria</taxon>
        <taxon>Bacillati</taxon>
        <taxon>Bacillota</taxon>
        <taxon>Clostridia</taxon>
        <taxon>Eubacteriales</taxon>
        <taxon>Anaerotalea</taxon>
    </lineage>
</organism>
<name>A0A7X5HX19_9FIRM</name>
<dbReference type="EMBL" id="JAAEEH010000030">
    <property type="protein sequence ID" value="NDL68196.1"/>
    <property type="molecule type" value="Genomic_DNA"/>
</dbReference>
<dbReference type="InterPro" id="IPR010807">
    <property type="entry name" value="YfgJ-like"/>
</dbReference>
<dbReference type="Pfam" id="PF07191">
    <property type="entry name" value="Zn_ribbon_6"/>
    <property type="match status" value="1"/>
</dbReference>
<evidence type="ECO:0000313" key="5">
    <source>
        <dbReference type="EMBL" id="NDL68196.1"/>
    </source>
</evidence>
<evidence type="ECO:0000313" key="6">
    <source>
        <dbReference type="Proteomes" id="UP000461585"/>
    </source>
</evidence>
<comment type="caution">
    <text evidence="5">The sequence shown here is derived from an EMBL/GenBank/DDBJ whole genome shotgun (WGS) entry which is preliminary data.</text>
</comment>
<dbReference type="Proteomes" id="UP000461585">
    <property type="component" value="Unassembled WGS sequence"/>
</dbReference>
<accession>A0A7X5HX19</accession>
<keyword evidence="6" id="KW-1185">Reference proteome</keyword>
<keyword evidence="4" id="KW-0804">Transcription</keyword>
<dbReference type="PROSITE" id="PS01030">
    <property type="entry name" value="RNA_POL_M_15KD"/>
    <property type="match status" value="1"/>
</dbReference>
<dbReference type="GO" id="GO:0046872">
    <property type="term" value="F:metal ion binding"/>
    <property type="evidence" value="ECO:0007669"/>
    <property type="project" value="UniProtKB-KW"/>
</dbReference>
<dbReference type="AlphaFoldDB" id="A0A7X5HX19"/>
<gene>
    <name evidence="5" type="ORF">GXN74_10630</name>
</gene>
<comment type="similarity">
    <text evidence="1">Belongs to the archaeal RpoM/eukaryotic RPA12/RPB9/RPC11 RNA polymerase family.</text>
</comment>
<reference evidence="5 6" key="1">
    <citation type="submission" date="2020-01" db="EMBL/GenBank/DDBJ databases">
        <title>Anaeroalcalibacter tamaniensis gen. nov., sp. nov., moderately halophilic strictly anaerobic fermenter bacterium from mud volcano of Taman peninsula.</title>
        <authorList>
            <person name="Frolova A."/>
            <person name="Merkel A.Y."/>
            <person name="Slobodkin A.I."/>
        </authorList>
    </citation>
    <scope>NUCLEOTIDE SEQUENCE [LARGE SCALE GENOMIC DNA]</scope>
    <source>
        <strain evidence="5 6">F-3ap</strain>
    </source>
</reference>
<proteinExistence type="inferred from homology"/>
<keyword evidence="3" id="KW-0862">Zinc</keyword>
<evidence type="ECO:0000256" key="2">
    <source>
        <dbReference type="ARBA" id="ARBA00022723"/>
    </source>
</evidence>
<evidence type="ECO:0000256" key="3">
    <source>
        <dbReference type="ARBA" id="ARBA00022833"/>
    </source>
</evidence>